<gene>
    <name evidence="2" type="ORF">BI375_23820</name>
</gene>
<dbReference type="EMBL" id="MKFT01000054">
    <property type="protein sequence ID" value="OHY89329.1"/>
    <property type="molecule type" value="Genomic_DNA"/>
</dbReference>
<name>A0ABX3D523_9VIBR</name>
<sequence length="352" mass="40153">MNKKIFVSHAVKDKPLADALVDLLQTGLNISSEDVFCSSLEGLGIPPGQNFVDYIKSQIQQPESVIILLTKNYYESHFCLCELGATWAMSHSILPLIVPPLKFSDINGVLTGVQINKIQEQSGLDDFVTQLKKNSSSSNLNLSRWGKKRDQFIDNLQAILETITLPKTVDPKEHLETLELLEVTREALDEADDKISILTKKVALLEKCKDKAEVKAVINSLSGAKSVFDDLVEDVSNELDGLPRIVSLVIYRYKSTGDGLFLDTFEQRDLLKEAEEATDHQYIYFDERLFHLNFEHPKIKRSLKSIEQLEKFIDSEDAESIHNDFEEEHDYLLSIENRTFWNEYLNSDLQRL</sequence>
<evidence type="ECO:0000313" key="3">
    <source>
        <dbReference type="Proteomes" id="UP000180133"/>
    </source>
</evidence>
<dbReference type="Pfam" id="PF13676">
    <property type="entry name" value="TIR_2"/>
    <property type="match status" value="1"/>
</dbReference>
<reference evidence="2 3" key="1">
    <citation type="submission" date="2016-09" db="EMBL/GenBank/DDBJ databases">
        <title>Isolation, identification and antibiotic sensitivity analysis of bacterial pathogen from juvenile Hippocampus erectus with tail-rotted disease.</title>
        <authorList>
            <person name="Yang Q."/>
        </authorList>
    </citation>
    <scope>NUCLEOTIDE SEQUENCE [LARGE SCALE GENOMIC DNA]</scope>
    <source>
        <strain evidence="2 3">HM-10</strain>
    </source>
</reference>
<comment type="caution">
    <text evidence="2">The sequence shown here is derived from an EMBL/GenBank/DDBJ whole genome shotgun (WGS) entry which is preliminary data.</text>
</comment>
<feature type="domain" description="TIR" evidence="1">
    <location>
        <begin position="1"/>
        <end position="135"/>
    </location>
</feature>
<proteinExistence type="predicted"/>
<dbReference type="SUPFAM" id="SSF52200">
    <property type="entry name" value="Toll/Interleukin receptor TIR domain"/>
    <property type="match status" value="1"/>
</dbReference>
<evidence type="ECO:0000313" key="2">
    <source>
        <dbReference type="EMBL" id="OHY89329.1"/>
    </source>
</evidence>
<dbReference type="InterPro" id="IPR000157">
    <property type="entry name" value="TIR_dom"/>
</dbReference>
<dbReference type="Gene3D" id="3.40.50.10140">
    <property type="entry name" value="Toll/interleukin-1 receptor homology (TIR) domain"/>
    <property type="match status" value="1"/>
</dbReference>
<keyword evidence="3" id="KW-1185">Reference proteome</keyword>
<dbReference type="InterPro" id="IPR035897">
    <property type="entry name" value="Toll_tir_struct_dom_sf"/>
</dbReference>
<accession>A0ABX3D523</accession>
<evidence type="ECO:0000259" key="1">
    <source>
        <dbReference type="PROSITE" id="PS50104"/>
    </source>
</evidence>
<dbReference type="PROSITE" id="PS50104">
    <property type="entry name" value="TIR"/>
    <property type="match status" value="1"/>
</dbReference>
<protein>
    <recommendedName>
        <fullName evidence="1">TIR domain-containing protein</fullName>
    </recommendedName>
</protein>
<dbReference type="Proteomes" id="UP000180133">
    <property type="component" value="Unassembled WGS sequence"/>
</dbReference>
<organism evidence="2 3">
    <name type="scientific">Vibrio rotiferianus</name>
    <dbReference type="NCBI Taxonomy" id="190895"/>
    <lineage>
        <taxon>Bacteria</taxon>
        <taxon>Pseudomonadati</taxon>
        <taxon>Pseudomonadota</taxon>
        <taxon>Gammaproteobacteria</taxon>
        <taxon>Vibrionales</taxon>
        <taxon>Vibrionaceae</taxon>
        <taxon>Vibrio</taxon>
    </lineage>
</organism>
<dbReference type="RefSeq" id="WP_071236679.1">
    <property type="nucleotide sequence ID" value="NZ_KV861357.1"/>
</dbReference>